<proteinExistence type="predicted"/>
<dbReference type="AlphaFoldDB" id="A0A8J6CR14"/>
<reference evidence="1 2" key="1">
    <citation type="journal article" date="2021" name="bioRxiv">
        <title>The Gossypium anomalum genome as a resource for cotton improvement and evolutionary analysis of hybrid incompatibility.</title>
        <authorList>
            <person name="Grover C.E."/>
            <person name="Yuan D."/>
            <person name="Arick M.A."/>
            <person name="Miller E.R."/>
            <person name="Hu G."/>
            <person name="Peterson D.G."/>
            <person name="Wendel J.F."/>
            <person name="Udall J.A."/>
        </authorList>
    </citation>
    <scope>NUCLEOTIDE SEQUENCE [LARGE SCALE GENOMIC DNA]</scope>
    <source>
        <strain evidence="1">JFW-Udall</strain>
        <tissue evidence="1">Leaf</tissue>
    </source>
</reference>
<dbReference type="PANTHER" id="PTHR36617:SF5">
    <property type="entry name" value="OS05G0421675 PROTEIN"/>
    <property type="match status" value="1"/>
</dbReference>
<evidence type="ECO:0000313" key="1">
    <source>
        <dbReference type="EMBL" id="KAG8479345.1"/>
    </source>
</evidence>
<sequence>MEEDFKILIGNGRMTLFWMDIWCGNRPLKHDFPRLFCLARQKESSIADFLRNPRFCRDEWNELFTRSLLGRVEVMLSRLVEKVSSTVLVLDVEDKLCWANDRNGEFSVPPRARSFLWMLAIGKIPTKEFLVKRGEKFLVDINFGSMLDGLVSKKWCRIDSIKIKLAASILRPSPHGWLKFNVCGIAKEDRAVCGGVLRDNEGVARALFSGFAAANDADLAEIGTVNVALEAMRPWSLQEIFAGIESDMLKVGNVVFSMAEKNGNEMASSLAIAGINREKMFKAW</sequence>
<dbReference type="EMBL" id="JAHUZN010000011">
    <property type="protein sequence ID" value="KAG8479345.1"/>
    <property type="molecule type" value="Genomic_DNA"/>
</dbReference>
<dbReference type="OrthoDB" id="1002412at2759"/>
<keyword evidence="2" id="KW-1185">Reference proteome</keyword>
<evidence type="ECO:0008006" key="3">
    <source>
        <dbReference type="Google" id="ProtNLM"/>
    </source>
</evidence>
<name>A0A8J6CR14_9ROSI</name>
<comment type="caution">
    <text evidence="1">The sequence shown here is derived from an EMBL/GenBank/DDBJ whole genome shotgun (WGS) entry which is preliminary data.</text>
</comment>
<protein>
    <recommendedName>
        <fullName evidence="3">RNase H type-1 domain-containing protein</fullName>
    </recommendedName>
</protein>
<dbReference type="Proteomes" id="UP000701853">
    <property type="component" value="Chromosome 11"/>
</dbReference>
<gene>
    <name evidence="1" type="ORF">CXB51_029147</name>
</gene>
<dbReference type="PANTHER" id="PTHR36617">
    <property type="entry name" value="PROTEIN, PUTATIVE-RELATED"/>
    <property type="match status" value="1"/>
</dbReference>
<accession>A0A8J6CR14</accession>
<evidence type="ECO:0000313" key="2">
    <source>
        <dbReference type="Proteomes" id="UP000701853"/>
    </source>
</evidence>
<organism evidence="1 2">
    <name type="scientific">Gossypium anomalum</name>
    <dbReference type="NCBI Taxonomy" id="47600"/>
    <lineage>
        <taxon>Eukaryota</taxon>
        <taxon>Viridiplantae</taxon>
        <taxon>Streptophyta</taxon>
        <taxon>Embryophyta</taxon>
        <taxon>Tracheophyta</taxon>
        <taxon>Spermatophyta</taxon>
        <taxon>Magnoliopsida</taxon>
        <taxon>eudicotyledons</taxon>
        <taxon>Gunneridae</taxon>
        <taxon>Pentapetalae</taxon>
        <taxon>rosids</taxon>
        <taxon>malvids</taxon>
        <taxon>Malvales</taxon>
        <taxon>Malvaceae</taxon>
        <taxon>Malvoideae</taxon>
        <taxon>Gossypium</taxon>
    </lineage>
</organism>